<dbReference type="EMBL" id="FOAG01000003">
    <property type="protein sequence ID" value="SEL08352.1"/>
    <property type="molecule type" value="Genomic_DNA"/>
</dbReference>
<dbReference type="STRING" id="1287727.SAMN05443999_103256"/>
<organism evidence="2 3">
    <name type="scientific">Roseovarius azorensis</name>
    <dbReference type="NCBI Taxonomy" id="1287727"/>
    <lineage>
        <taxon>Bacteria</taxon>
        <taxon>Pseudomonadati</taxon>
        <taxon>Pseudomonadota</taxon>
        <taxon>Alphaproteobacteria</taxon>
        <taxon>Rhodobacterales</taxon>
        <taxon>Roseobacteraceae</taxon>
        <taxon>Roseovarius</taxon>
    </lineage>
</organism>
<evidence type="ECO:0000313" key="3">
    <source>
        <dbReference type="Proteomes" id="UP000199582"/>
    </source>
</evidence>
<evidence type="ECO:0000313" key="2">
    <source>
        <dbReference type="EMBL" id="SEL08352.1"/>
    </source>
</evidence>
<name>A0A1H7MB13_9RHOB</name>
<reference evidence="2 3" key="1">
    <citation type="submission" date="2016-10" db="EMBL/GenBank/DDBJ databases">
        <authorList>
            <person name="de Groot N.N."/>
        </authorList>
    </citation>
    <scope>NUCLEOTIDE SEQUENCE [LARGE SCALE GENOMIC DNA]</scope>
    <source>
        <strain evidence="2 3">DSM 100674</strain>
    </source>
</reference>
<feature type="region of interest" description="Disordered" evidence="1">
    <location>
        <begin position="118"/>
        <end position="183"/>
    </location>
</feature>
<sequence length="183" mass="18990">MLSPDLPLKLSAAGIRLTGYVIESNLRVAQVFGQAALEAGSFSGRLKAKAAQPCARKEAVVEAKSAVEDHAPAPRAAVAAPKPKVAWEAAKPAPVAEARSVAEVKPAIAVEAKAAPVSEAEPAPVARSKPAAQRAARKVKATHTPDQAMPARTKATDEPVVKRPRAPSMPPALPEPVKKTKSE</sequence>
<dbReference type="AlphaFoldDB" id="A0A1H7MB13"/>
<dbReference type="OrthoDB" id="7746105at2"/>
<proteinExistence type="predicted"/>
<keyword evidence="3" id="KW-1185">Reference proteome</keyword>
<dbReference type="RefSeq" id="WP_093034020.1">
    <property type="nucleotide sequence ID" value="NZ_FOAG01000003.1"/>
</dbReference>
<protein>
    <submittedName>
        <fullName evidence="2">Uncharacterized protein</fullName>
    </submittedName>
</protein>
<evidence type="ECO:0000256" key="1">
    <source>
        <dbReference type="SAM" id="MobiDB-lite"/>
    </source>
</evidence>
<gene>
    <name evidence="2" type="ORF">SAMN05443999_103256</name>
</gene>
<dbReference type="Proteomes" id="UP000199582">
    <property type="component" value="Unassembled WGS sequence"/>
</dbReference>
<accession>A0A1H7MB13</accession>